<name>Q6BN94_DEBHA</name>
<protein>
    <submittedName>
        <fullName evidence="1">DEHA2E23606p</fullName>
    </submittedName>
</protein>
<reference evidence="1 2" key="1">
    <citation type="journal article" date="2004" name="Nature">
        <title>Genome evolution in yeasts.</title>
        <authorList>
            <consortium name="Genolevures"/>
            <person name="Dujon B."/>
            <person name="Sherman D."/>
            <person name="Fischer G."/>
            <person name="Durrens P."/>
            <person name="Casaregola S."/>
            <person name="Lafontaine I."/>
            <person name="de Montigny J."/>
            <person name="Marck C."/>
            <person name="Neuveglise C."/>
            <person name="Talla E."/>
            <person name="Goffard N."/>
            <person name="Frangeul L."/>
            <person name="Aigle M."/>
            <person name="Anthouard V."/>
            <person name="Babour A."/>
            <person name="Barbe V."/>
            <person name="Barnay S."/>
            <person name="Blanchin S."/>
            <person name="Beckerich J.M."/>
            <person name="Beyne E."/>
            <person name="Bleykasten C."/>
            <person name="Boisrame A."/>
            <person name="Boyer J."/>
            <person name="Cattolico L."/>
            <person name="Confanioleri F."/>
            <person name="de Daruvar A."/>
            <person name="Despons L."/>
            <person name="Fabre E."/>
            <person name="Fairhead C."/>
            <person name="Ferry-Dumazet H."/>
            <person name="Groppi A."/>
            <person name="Hantraye F."/>
            <person name="Hennequin C."/>
            <person name="Jauniaux N."/>
            <person name="Joyet P."/>
            <person name="Kachouri R."/>
            <person name="Kerrest A."/>
            <person name="Koszul R."/>
            <person name="Lemaire M."/>
            <person name="Lesur I."/>
            <person name="Ma L."/>
            <person name="Muller H."/>
            <person name="Nicaud J.M."/>
            <person name="Nikolski M."/>
            <person name="Oztas S."/>
            <person name="Ozier-Kalogeropoulos O."/>
            <person name="Pellenz S."/>
            <person name="Potier S."/>
            <person name="Richard G.F."/>
            <person name="Straub M.L."/>
            <person name="Suleau A."/>
            <person name="Swennene D."/>
            <person name="Tekaia F."/>
            <person name="Wesolowski-Louvel M."/>
            <person name="Westhof E."/>
            <person name="Wirth B."/>
            <person name="Zeniou-Meyer M."/>
            <person name="Zivanovic I."/>
            <person name="Bolotin-Fukuhara M."/>
            <person name="Thierry A."/>
            <person name="Bouchier C."/>
            <person name="Caudron B."/>
            <person name="Scarpelli C."/>
            <person name="Gaillardin C."/>
            <person name="Weissenbach J."/>
            <person name="Wincker P."/>
            <person name="Souciet J.L."/>
        </authorList>
    </citation>
    <scope>NUCLEOTIDE SEQUENCE [LARGE SCALE GENOMIC DNA]</scope>
    <source>
        <strain evidence="2">ATCC 36239 / CBS 767 / BCRC 21394 / JCM 1990 / NBRC 0083 / IGC 2968</strain>
    </source>
</reference>
<dbReference type="EMBL" id="CR382137">
    <property type="protein sequence ID" value="CAG88610.2"/>
    <property type="molecule type" value="Genomic_DNA"/>
</dbReference>
<sequence>MGIFLLIIIPLIFYYGITFKFYDFAFNVEIVILEFIDKRPFKETEYMKKEEILQDILYNVNNQVYRRKGINYGYTSTRTLLSGYQSYVSQFEDKYLKHYKDTPVEEIQGWDKIMLLAKNIQDEDINSAYKSVISSELIDEYSTKKPMIRSKSYDKSLDEHIKKSN</sequence>
<dbReference type="InParanoid" id="Q6BN94"/>
<accession>Q6BN94</accession>
<keyword evidence="2" id="KW-1185">Reference proteome</keyword>
<dbReference type="OrthoDB" id="4103527at2759"/>
<dbReference type="VEuPathDB" id="FungiDB:DEHA2E23606g"/>
<evidence type="ECO:0000313" key="1">
    <source>
        <dbReference type="EMBL" id="CAG88610.2"/>
    </source>
</evidence>
<gene>
    <name evidence="1" type="ordered locus">DEHA2E23606g</name>
</gene>
<dbReference type="Proteomes" id="UP000000599">
    <property type="component" value="Chromosome E"/>
</dbReference>
<dbReference type="KEGG" id="dha:DEHA2E23606g"/>
<dbReference type="RefSeq" id="XP_460326.2">
    <property type="nucleotide sequence ID" value="XM_460326.2"/>
</dbReference>
<dbReference type="GeneID" id="2902573"/>
<organism evidence="1 2">
    <name type="scientific">Debaryomyces hansenii (strain ATCC 36239 / CBS 767 / BCRC 21394 / JCM 1990 / NBRC 0083 / IGC 2968)</name>
    <name type="common">Yeast</name>
    <name type="synonym">Torulaspora hansenii</name>
    <dbReference type="NCBI Taxonomy" id="284592"/>
    <lineage>
        <taxon>Eukaryota</taxon>
        <taxon>Fungi</taxon>
        <taxon>Dikarya</taxon>
        <taxon>Ascomycota</taxon>
        <taxon>Saccharomycotina</taxon>
        <taxon>Pichiomycetes</taxon>
        <taxon>Debaryomycetaceae</taxon>
        <taxon>Debaryomyces</taxon>
    </lineage>
</organism>
<proteinExistence type="predicted"/>
<dbReference type="AlphaFoldDB" id="Q6BN94"/>
<evidence type="ECO:0000313" key="2">
    <source>
        <dbReference type="Proteomes" id="UP000000599"/>
    </source>
</evidence>
<dbReference type="HOGENOM" id="CLU_103830_0_0_1"/>